<dbReference type="SMART" id="SM00448">
    <property type="entry name" value="REC"/>
    <property type="match status" value="1"/>
</dbReference>
<evidence type="ECO:0000256" key="1">
    <source>
        <dbReference type="PROSITE-ProRule" id="PRU00169"/>
    </source>
</evidence>
<feature type="domain" description="HTH LytTR-type" evidence="3">
    <location>
        <begin position="143"/>
        <end position="244"/>
    </location>
</feature>
<evidence type="ECO:0000259" key="3">
    <source>
        <dbReference type="PROSITE" id="PS50930"/>
    </source>
</evidence>
<keyword evidence="1" id="KW-0597">Phosphoprotein</keyword>
<dbReference type="Pfam" id="PF00072">
    <property type="entry name" value="Response_reg"/>
    <property type="match status" value="1"/>
</dbReference>
<dbReference type="PANTHER" id="PTHR37299">
    <property type="entry name" value="TRANSCRIPTIONAL REGULATOR-RELATED"/>
    <property type="match status" value="1"/>
</dbReference>
<protein>
    <submittedName>
        <fullName evidence="4">Sensory transduction protein lytR</fullName>
    </submittedName>
</protein>
<reference evidence="4 5" key="1">
    <citation type="submission" date="2019-05" db="EMBL/GenBank/DDBJ databases">
        <authorList>
            <consortium name="Pathogen Informatics"/>
        </authorList>
    </citation>
    <scope>NUCLEOTIDE SEQUENCE [LARGE SCALE GENOMIC DNA]</scope>
    <source>
        <strain evidence="4 5">NCTC11429</strain>
    </source>
</reference>
<dbReference type="RefSeq" id="WP_197734484.1">
    <property type="nucleotide sequence ID" value="NZ_LR590484.1"/>
</dbReference>
<dbReference type="Pfam" id="PF04397">
    <property type="entry name" value="LytTR"/>
    <property type="match status" value="1"/>
</dbReference>
<dbReference type="GO" id="GO:0003677">
    <property type="term" value="F:DNA binding"/>
    <property type="evidence" value="ECO:0007669"/>
    <property type="project" value="InterPro"/>
</dbReference>
<organism evidence="4 5">
    <name type="scientific">Sphingobacterium thalpophilum</name>
    <dbReference type="NCBI Taxonomy" id="259"/>
    <lineage>
        <taxon>Bacteria</taxon>
        <taxon>Pseudomonadati</taxon>
        <taxon>Bacteroidota</taxon>
        <taxon>Sphingobacteriia</taxon>
        <taxon>Sphingobacteriales</taxon>
        <taxon>Sphingobacteriaceae</taxon>
        <taxon>Sphingobacterium</taxon>
    </lineage>
</organism>
<dbReference type="SMART" id="SM00850">
    <property type="entry name" value="LytTR"/>
    <property type="match status" value="1"/>
</dbReference>
<dbReference type="GO" id="GO:0000156">
    <property type="term" value="F:phosphorelay response regulator activity"/>
    <property type="evidence" value="ECO:0007669"/>
    <property type="project" value="InterPro"/>
</dbReference>
<dbReference type="PANTHER" id="PTHR37299:SF1">
    <property type="entry name" value="STAGE 0 SPORULATION PROTEIN A HOMOLOG"/>
    <property type="match status" value="1"/>
</dbReference>
<dbReference type="PROSITE" id="PS50930">
    <property type="entry name" value="HTH_LYTTR"/>
    <property type="match status" value="1"/>
</dbReference>
<proteinExistence type="predicted"/>
<dbReference type="AlphaFoldDB" id="A0A4U9W0X2"/>
<gene>
    <name evidence="4" type="primary">lytR_8</name>
    <name evidence="4" type="ORF">NCTC11429_04123</name>
</gene>
<dbReference type="STRING" id="1123265.GCA_000686625_02368"/>
<dbReference type="EMBL" id="LR590484">
    <property type="protein sequence ID" value="VTR50521.1"/>
    <property type="molecule type" value="Genomic_DNA"/>
</dbReference>
<dbReference type="GeneID" id="78464738"/>
<dbReference type="Proteomes" id="UP000308196">
    <property type="component" value="Chromosome"/>
</dbReference>
<evidence type="ECO:0000259" key="2">
    <source>
        <dbReference type="PROSITE" id="PS50110"/>
    </source>
</evidence>
<sequence length="245" mass="28390">MMKVYVLEDEYNIYLYVKSLLDSIPYVRLVGYSPSIAQAERELPAADPDLILADIQLKDGSSLSFLSELKLDISTIFITAFNQYAIEALNIGAIAYLLKPLVPDQFVEAIEKCYKKNSEFRFNSWQLAMAENYLKTPDKPRKIALRTFEFTQIVHIDDILYCQGDKGYTTFYIKDNKPMMVSKVLKHFETMLPETEFIRCHQSYLINANQIKKYYKDGQLEMADGKMIPVATRKKDVIQQFLNDI</sequence>
<dbReference type="InterPro" id="IPR011006">
    <property type="entry name" value="CheY-like_superfamily"/>
</dbReference>
<dbReference type="Gene3D" id="2.40.50.1020">
    <property type="entry name" value="LytTr DNA-binding domain"/>
    <property type="match status" value="1"/>
</dbReference>
<dbReference type="InterPro" id="IPR046947">
    <property type="entry name" value="LytR-like"/>
</dbReference>
<evidence type="ECO:0000313" key="5">
    <source>
        <dbReference type="Proteomes" id="UP000308196"/>
    </source>
</evidence>
<dbReference type="SUPFAM" id="SSF52172">
    <property type="entry name" value="CheY-like"/>
    <property type="match status" value="1"/>
</dbReference>
<dbReference type="PROSITE" id="PS50110">
    <property type="entry name" value="RESPONSE_REGULATORY"/>
    <property type="match status" value="1"/>
</dbReference>
<name>A0A4U9W0X2_9SPHI</name>
<dbReference type="InterPro" id="IPR007492">
    <property type="entry name" value="LytTR_DNA-bd_dom"/>
</dbReference>
<feature type="domain" description="Response regulatory" evidence="2">
    <location>
        <begin position="3"/>
        <end position="114"/>
    </location>
</feature>
<dbReference type="KEGG" id="stha:NCTC11429_04123"/>
<feature type="modified residue" description="4-aspartylphosphate" evidence="1">
    <location>
        <position position="54"/>
    </location>
</feature>
<accession>A0A4U9W0X2</accession>
<evidence type="ECO:0000313" key="4">
    <source>
        <dbReference type="EMBL" id="VTR50521.1"/>
    </source>
</evidence>
<dbReference type="Gene3D" id="3.40.50.2300">
    <property type="match status" value="1"/>
</dbReference>
<dbReference type="InterPro" id="IPR001789">
    <property type="entry name" value="Sig_transdc_resp-reg_receiver"/>
</dbReference>